<dbReference type="EMBL" id="BMZD01000003">
    <property type="protein sequence ID" value="GGZ95802.1"/>
    <property type="molecule type" value="Genomic_DNA"/>
</dbReference>
<dbReference type="Proteomes" id="UP000634139">
    <property type="component" value="Unassembled WGS sequence"/>
</dbReference>
<dbReference type="InterPro" id="IPR007410">
    <property type="entry name" value="LpqE-like"/>
</dbReference>
<evidence type="ECO:0000313" key="3">
    <source>
        <dbReference type="EMBL" id="GGZ95802.1"/>
    </source>
</evidence>
<dbReference type="InterPro" id="IPR036182">
    <property type="entry name" value="PCuAC_sf"/>
</dbReference>
<comment type="caution">
    <text evidence="3">The sequence shown here is derived from an EMBL/GenBank/DDBJ whole genome shotgun (WGS) entry which is preliminary data.</text>
</comment>
<protein>
    <recommendedName>
        <fullName evidence="5">Copper chaperone PCu(A)C</fullName>
    </recommendedName>
</protein>
<dbReference type="Pfam" id="PF04314">
    <property type="entry name" value="PCuAC"/>
    <property type="match status" value="1"/>
</dbReference>
<evidence type="ECO:0000313" key="4">
    <source>
        <dbReference type="Proteomes" id="UP000634139"/>
    </source>
</evidence>
<dbReference type="RefSeq" id="WP_229822194.1">
    <property type="nucleotide sequence ID" value="NZ_BMZD01000003.1"/>
</dbReference>
<keyword evidence="4" id="KW-1185">Reference proteome</keyword>
<feature type="signal peptide" evidence="2">
    <location>
        <begin position="1"/>
        <end position="21"/>
    </location>
</feature>
<dbReference type="PROSITE" id="PS51257">
    <property type="entry name" value="PROKAR_LIPOPROTEIN"/>
    <property type="match status" value="1"/>
</dbReference>
<evidence type="ECO:0000256" key="2">
    <source>
        <dbReference type="SAM" id="SignalP"/>
    </source>
</evidence>
<feature type="chain" id="PRO_5037057553" description="Copper chaperone PCu(A)C" evidence="2">
    <location>
        <begin position="22"/>
        <end position="177"/>
    </location>
</feature>
<reference evidence="3" key="2">
    <citation type="submission" date="2020-09" db="EMBL/GenBank/DDBJ databases">
        <authorList>
            <person name="Sun Q."/>
            <person name="Kim S."/>
        </authorList>
    </citation>
    <scope>NUCLEOTIDE SEQUENCE</scope>
    <source>
        <strain evidence="3">KCTC 32422</strain>
    </source>
</reference>
<dbReference type="AlphaFoldDB" id="A0A918VH44"/>
<name>A0A918VH44_9SPHN</name>
<keyword evidence="2" id="KW-0732">Signal</keyword>
<feature type="region of interest" description="Disordered" evidence="1">
    <location>
        <begin position="155"/>
        <end position="177"/>
    </location>
</feature>
<gene>
    <name evidence="3" type="ORF">GCM10011617_15280</name>
</gene>
<dbReference type="PANTHER" id="PTHR36302">
    <property type="entry name" value="BLR7088 PROTEIN"/>
    <property type="match status" value="1"/>
</dbReference>
<proteinExistence type="predicted"/>
<feature type="compositionally biased region" description="Basic and acidic residues" evidence="1">
    <location>
        <begin position="166"/>
        <end position="177"/>
    </location>
</feature>
<evidence type="ECO:0000256" key="1">
    <source>
        <dbReference type="SAM" id="MobiDB-lite"/>
    </source>
</evidence>
<dbReference type="Gene3D" id="2.60.40.1890">
    <property type="entry name" value="PCu(A)C copper chaperone"/>
    <property type="match status" value="1"/>
</dbReference>
<evidence type="ECO:0008006" key="5">
    <source>
        <dbReference type="Google" id="ProtNLM"/>
    </source>
</evidence>
<dbReference type="SUPFAM" id="SSF110087">
    <property type="entry name" value="DR1885-like metal-binding protein"/>
    <property type="match status" value="1"/>
</dbReference>
<dbReference type="InterPro" id="IPR058248">
    <property type="entry name" value="Lxx211020-like"/>
</dbReference>
<organism evidence="3 4">
    <name type="scientific">Novosphingobium arvoryzae</name>
    <dbReference type="NCBI Taxonomy" id="1256514"/>
    <lineage>
        <taxon>Bacteria</taxon>
        <taxon>Pseudomonadati</taxon>
        <taxon>Pseudomonadota</taxon>
        <taxon>Alphaproteobacteria</taxon>
        <taxon>Sphingomonadales</taxon>
        <taxon>Sphingomonadaceae</taxon>
        <taxon>Novosphingobium</taxon>
    </lineage>
</organism>
<accession>A0A918VH44</accession>
<sequence>MVRARLILAPALLGLSALSLGACQQQPAETADATAAPEAKPGLAVTDGRLILPVVGGNPAGIYFTLTNTGDKPGTLAAVSIDGAAKAEMHETKGGTMSPVPQIEVPAGGTVKFEPGALHVMAFDLDAKLVAGGMAEMTLTFVDGDKLSAPLKIESRTGGDGMAGMDHGEGMDHGSGH</sequence>
<reference evidence="3" key="1">
    <citation type="journal article" date="2014" name="Int. J. Syst. Evol. Microbiol.">
        <title>Complete genome sequence of Corynebacterium casei LMG S-19264T (=DSM 44701T), isolated from a smear-ripened cheese.</title>
        <authorList>
            <consortium name="US DOE Joint Genome Institute (JGI-PGF)"/>
            <person name="Walter F."/>
            <person name="Albersmeier A."/>
            <person name="Kalinowski J."/>
            <person name="Ruckert C."/>
        </authorList>
    </citation>
    <scope>NUCLEOTIDE SEQUENCE</scope>
    <source>
        <strain evidence="3">KCTC 32422</strain>
    </source>
</reference>
<dbReference type="PANTHER" id="PTHR36302:SF1">
    <property type="entry name" value="COPPER CHAPERONE PCU(A)C"/>
    <property type="match status" value="1"/>
</dbReference>